<evidence type="ECO:0000256" key="4">
    <source>
        <dbReference type="ARBA" id="ARBA00022617"/>
    </source>
</evidence>
<dbReference type="AlphaFoldDB" id="M5C821"/>
<keyword evidence="9" id="KW-0408">Iron</keyword>
<dbReference type="Proteomes" id="UP000012065">
    <property type="component" value="Unassembled WGS sequence"/>
</dbReference>
<evidence type="ECO:0000256" key="5">
    <source>
        <dbReference type="ARBA" id="ARBA00022692"/>
    </source>
</evidence>
<dbReference type="Pfam" id="PF00067">
    <property type="entry name" value="p450"/>
    <property type="match status" value="1"/>
</dbReference>
<comment type="similarity">
    <text evidence="3">Belongs to the cytochrome P450 family.</text>
</comment>
<organism evidence="12 13">
    <name type="scientific">Thanatephorus cucumeris (strain AG1-IB / isolate 7/3/14)</name>
    <name type="common">Lettuce bottom rot fungus</name>
    <name type="synonym">Rhizoctonia solani</name>
    <dbReference type="NCBI Taxonomy" id="1108050"/>
    <lineage>
        <taxon>Eukaryota</taxon>
        <taxon>Fungi</taxon>
        <taxon>Dikarya</taxon>
        <taxon>Basidiomycota</taxon>
        <taxon>Agaricomycotina</taxon>
        <taxon>Agaricomycetes</taxon>
        <taxon>Cantharellales</taxon>
        <taxon>Ceratobasidiaceae</taxon>
        <taxon>Rhizoctonia</taxon>
        <taxon>Rhizoctonia solani AG-1</taxon>
    </lineage>
</organism>
<dbReference type="SUPFAM" id="SSF48264">
    <property type="entry name" value="Cytochrome P450"/>
    <property type="match status" value="1"/>
</dbReference>
<keyword evidence="10" id="KW-0503">Monooxygenase</keyword>
<reference evidence="12 13" key="1">
    <citation type="journal article" date="2013" name="J. Biotechnol.">
        <title>Establishment and interpretation of the genome sequence of the phytopathogenic fungus Rhizoctonia solani AG1-IB isolate 7/3/14.</title>
        <authorList>
            <person name="Wibberg D.W."/>
            <person name="Jelonek L.J."/>
            <person name="Rupp O.R."/>
            <person name="Hennig M.H."/>
            <person name="Eikmeyer F.E."/>
            <person name="Goesmann A.G."/>
            <person name="Hartmann A.H."/>
            <person name="Borriss R.B."/>
            <person name="Grosch R.G."/>
            <person name="Puehler A.P."/>
            <person name="Schlueter A.S."/>
        </authorList>
    </citation>
    <scope>NUCLEOTIDE SEQUENCE [LARGE SCALE GENOMIC DNA]</scope>
    <source>
        <strain evidence="13">AG1-IB / isolate 7/3/14</strain>
    </source>
</reference>
<keyword evidence="6" id="KW-0479">Metal-binding</keyword>
<proteinExistence type="inferred from homology"/>
<evidence type="ECO:0000313" key="13">
    <source>
        <dbReference type="Proteomes" id="UP000012065"/>
    </source>
</evidence>
<evidence type="ECO:0000256" key="2">
    <source>
        <dbReference type="ARBA" id="ARBA00004370"/>
    </source>
</evidence>
<gene>
    <name evidence="12" type="ORF">BN14_06044</name>
</gene>
<dbReference type="HOGENOM" id="CLU_2321974_0_0_1"/>
<dbReference type="InterPro" id="IPR036396">
    <property type="entry name" value="Cyt_P450_sf"/>
</dbReference>
<comment type="caution">
    <text evidence="12">The sequence shown here is derived from an EMBL/GenBank/DDBJ whole genome shotgun (WGS) entry which is preliminary data.</text>
</comment>
<evidence type="ECO:0000256" key="1">
    <source>
        <dbReference type="ARBA" id="ARBA00001971"/>
    </source>
</evidence>
<dbReference type="Gene3D" id="1.10.630.10">
    <property type="entry name" value="Cytochrome P450"/>
    <property type="match status" value="1"/>
</dbReference>
<evidence type="ECO:0000256" key="7">
    <source>
        <dbReference type="ARBA" id="ARBA00022989"/>
    </source>
</evidence>
<comment type="subcellular location">
    <subcellularLocation>
        <location evidence="2">Membrane</location>
    </subcellularLocation>
</comment>
<dbReference type="PANTHER" id="PTHR46300">
    <property type="entry name" value="P450, PUTATIVE (EUROFUNG)-RELATED-RELATED"/>
    <property type="match status" value="1"/>
</dbReference>
<dbReference type="GO" id="GO:0016020">
    <property type="term" value="C:membrane"/>
    <property type="evidence" value="ECO:0007669"/>
    <property type="project" value="UniProtKB-SubCell"/>
</dbReference>
<evidence type="ECO:0000256" key="3">
    <source>
        <dbReference type="ARBA" id="ARBA00010617"/>
    </source>
</evidence>
<accession>M5C821</accession>
<evidence type="ECO:0000256" key="10">
    <source>
        <dbReference type="ARBA" id="ARBA00023033"/>
    </source>
</evidence>
<sequence length="99" mass="10757">MSNIVVPVVLGSTVVWLAIKTMAIGKRELYLPPGPPTAPLLGNLHEFPKTEAHLKLTEWARIYGGIYSLKMGPGTAIVITDVSAVKELMDKRSQSTLVE</sequence>
<dbReference type="InterPro" id="IPR001128">
    <property type="entry name" value="Cyt_P450"/>
</dbReference>
<keyword evidence="5" id="KW-0812">Transmembrane</keyword>
<dbReference type="GO" id="GO:0020037">
    <property type="term" value="F:heme binding"/>
    <property type="evidence" value="ECO:0007669"/>
    <property type="project" value="InterPro"/>
</dbReference>
<evidence type="ECO:0000313" key="12">
    <source>
        <dbReference type="EMBL" id="CCO31992.1"/>
    </source>
</evidence>
<comment type="cofactor">
    <cofactor evidence="1">
        <name>heme</name>
        <dbReference type="ChEBI" id="CHEBI:30413"/>
    </cofactor>
</comment>
<evidence type="ECO:0000256" key="11">
    <source>
        <dbReference type="ARBA" id="ARBA00023136"/>
    </source>
</evidence>
<dbReference type="InterPro" id="IPR050364">
    <property type="entry name" value="Cytochrome_P450_fung"/>
</dbReference>
<evidence type="ECO:0000256" key="8">
    <source>
        <dbReference type="ARBA" id="ARBA00023002"/>
    </source>
</evidence>
<keyword evidence="11" id="KW-0472">Membrane</keyword>
<keyword evidence="4" id="KW-0349">Heme</keyword>
<dbReference type="GO" id="GO:0004497">
    <property type="term" value="F:monooxygenase activity"/>
    <property type="evidence" value="ECO:0007669"/>
    <property type="project" value="UniProtKB-KW"/>
</dbReference>
<keyword evidence="7" id="KW-1133">Transmembrane helix</keyword>
<dbReference type="GO" id="GO:0016705">
    <property type="term" value="F:oxidoreductase activity, acting on paired donors, with incorporation or reduction of molecular oxygen"/>
    <property type="evidence" value="ECO:0007669"/>
    <property type="project" value="InterPro"/>
</dbReference>
<protein>
    <submittedName>
        <fullName evidence="12">Uncharacterized protein</fullName>
    </submittedName>
</protein>
<evidence type="ECO:0000256" key="6">
    <source>
        <dbReference type="ARBA" id="ARBA00022723"/>
    </source>
</evidence>
<dbReference type="EMBL" id="CAOJ01009121">
    <property type="protein sequence ID" value="CCO31992.1"/>
    <property type="molecule type" value="Genomic_DNA"/>
</dbReference>
<evidence type="ECO:0000256" key="9">
    <source>
        <dbReference type="ARBA" id="ARBA00023004"/>
    </source>
</evidence>
<dbReference type="PANTHER" id="PTHR46300:SF2">
    <property type="entry name" value="CYTOCHROME P450 MONOOXYGENASE ALNH-RELATED"/>
    <property type="match status" value="1"/>
</dbReference>
<name>M5C821_THACB</name>
<dbReference type="GO" id="GO:0005506">
    <property type="term" value="F:iron ion binding"/>
    <property type="evidence" value="ECO:0007669"/>
    <property type="project" value="InterPro"/>
</dbReference>
<keyword evidence="8" id="KW-0560">Oxidoreductase</keyword>